<dbReference type="PROSITE" id="PS51845">
    <property type="entry name" value="PDEASE_I_2"/>
    <property type="match status" value="1"/>
</dbReference>
<feature type="binding site" evidence="4">
    <location>
        <position position="29"/>
    </location>
    <ligand>
        <name>Zn(2+)</name>
        <dbReference type="ChEBI" id="CHEBI:29105"/>
        <label>1</label>
    </ligand>
</feature>
<accession>A0A1Y2C3A2</accession>
<gene>
    <name evidence="6" type="ORF">LY90DRAFT_418219</name>
</gene>
<feature type="domain" description="PDEase" evidence="5">
    <location>
        <begin position="1"/>
        <end position="166"/>
    </location>
</feature>
<dbReference type="STRING" id="1754190.A0A1Y2C3A2"/>
<evidence type="ECO:0000256" key="2">
    <source>
        <dbReference type="ARBA" id="ARBA00022801"/>
    </source>
</evidence>
<dbReference type="PROSITE" id="PS00126">
    <property type="entry name" value="PDEASE_I_1"/>
    <property type="match status" value="1"/>
</dbReference>
<sequence>LNIPEKEFNRFIGLIEKGYHDLPFHNKVHATDVLHGMNYLVKNPKIKAMCNTVDIMCCYIAAIIHDYDHPGYSNVVIFDYIQDEMAILYNDQRVLENHHLAKAWELLLKPENNFLKNFDKKEFSRIRKLIIELVLATDLSQHNQLLSSFKEKVNRYFIYFIYKQTL</sequence>
<comment type="caution">
    <text evidence="6">The sequence shown here is derived from an EMBL/GenBank/DDBJ whole genome shotgun (WGS) entry which is preliminary data.</text>
</comment>
<keyword evidence="2" id="KW-0378">Hydrolase</keyword>
<keyword evidence="7" id="KW-1185">Reference proteome</keyword>
<dbReference type="CDD" id="cd00077">
    <property type="entry name" value="HDc"/>
    <property type="match status" value="1"/>
</dbReference>
<name>A0A1Y2C3A2_9FUNG</name>
<dbReference type="PANTHER" id="PTHR11347">
    <property type="entry name" value="CYCLIC NUCLEOTIDE PHOSPHODIESTERASE"/>
    <property type="match status" value="1"/>
</dbReference>
<dbReference type="Gene3D" id="1.10.1300.10">
    <property type="entry name" value="3'5'-cyclic nucleotide phosphodiesterase, catalytic domain"/>
    <property type="match status" value="1"/>
</dbReference>
<feature type="active site" description="Proton donor" evidence="3">
    <location>
        <position position="25"/>
    </location>
</feature>
<feature type="binding site" evidence="4">
    <location>
        <position position="66"/>
    </location>
    <ligand>
        <name>Zn(2+)</name>
        <dbReference type="ChEBI" id="CHEBI:29105"/>
        <label>2</label>
    </ligand>
</feature>
<evidence type="ECO:0000256" key="4">
    <source>
        <dbReference type="PIRSR" id="PIRSR623088-3"/>
    </source>
</evidence>
<reference evidence="6 7" key="1">
    <citation type="submission" date="2016-08" db="EMBL/GenBank/DDBJ databases">
        <title>A Parts List for Fungal Cellulosomes Revealed by Comparative Genomics.</title>
        <authorList>
            <consortium name="DOE Joint Genome Institute"/>
            <person name="Haitjema C.H."/>
            <person name="Gilmore S.P."/>
            <person name="Henske J.K."/>
            <person name="Solomon K.V."/>
            <person name="De Groot R."/>
            <person name="Kuo A."/>
            <person name="Mondo S.J."/>
            <person name="Salamov A.A."/>
            <person name="Labutti K."/>
            <person name="Zhao Z."/>
            <person name="Chiniquy J."/>
            <person name="Barry K."/>
            <person name="Brewer H.M."/>
            <person name="Purvine S.O."/>
            <person name="Wright A.T."/>
            <person name="Boxma B."/>
            <person name="Van Alen T."/>
            <person name="Hackstein J.H."/>
            <person name="Baker S.E."/>
            <person name="Grigoriev I.V."/>
            <person name="O'Malley M.A."/>
        </authorList>
    </citation>
    <scope>NUCLEOTIDE SEQUENCE [LARGE SCALE GENOMIC DNA]</scope>
    <source>
        <strain evidence="6 7">G1</strain>
    </source>
</reference>
<dbReference type="InterPro" id="IPR036971">
    <property type="entry name" value="PDEase_catalytic_dom_sf"/>
</dbReference>
<dbReference type="EMBL" id="MCOG01000123">
    <property type="protein sequence ID" value="ORY41508.1"/>
    <property type="molecule type" value="Genomic_DNA"/>
</dbReference>
<evidence type="ECO:0000259" key="5">
    <source>
        <dbReference type="PROSITE" id="PS51845"/>
    </source>
</evidence>
<evidence type="ECO:0000256" key="1">
    <source>
        <dbReference type="ARBA" id="ARBA00022723"/>
    </source>
</evidence>
<evidence type="ECO:0000313" key="7">
    <source>
        <dbReference type="Proteomes" id="UP000193920"/>
    </source>
</evidence>
<proteinExistence type="predicted"/>
<dbReference type="Pfam" id="PF00233">
    <property type="entry name" value="PDEase_I"/>
    <property type="match status" value="1"/>
</dbReference>
<feature type="non-terminal residue" evidence="6">
    <location>
        <position position="1"/>
    </location>
</feature>
<dbReference type="GO" id="GO:0046872">
    <property type="term" value="F:metal ion binding"/>
    <property type="evidence" value="ECO:0007669"/>
    <property type="project" value="UniProtKB-KW"/>
</dbReference>
<dbReference type="GO" id="GO:0004114">
    <property type="term" value="F:3',5'-cyclic-nucleotide phosphodiesterase activity"/>
    <property type="evidence" value="ECO:0007669"/>
    <property type="project" value="InterPro"/>
</dbReference>
<evidence type="ECO:0000313" key="6">
    <source>
        <dbReference type="EMBL" id="ORY41508.1"/>
    </source>
</evidence>
<protein>
    <submittedName>
        <fullName evidence="6">HD-domain/PDEase-like protein</fullName>
    </submittedName>
</protein>
<evidence type="ECO:0000256" key="3">
    <source>
        <dbReference type="PIRSR" id="PIRSR623088-1"/>
    </source>
</evidence>
<feature type="binding site" evidence="4">
    <location>
        <position position="66"/>
    </location>
    <ligand>
        <name>Zn(2+)</name>
        <dbReference type="ChEBI" id="CHEBI:29105"/>
        <label>1</label>
    </ligand>
</feature>
<dbReference type="InterPro" id="IPR002073">
    <property type="entry name" value="PDEase_catalytic_dom"/>
</dbReference>
<dbReference type="Proteomes" id="UP000193920">
    <property type="component" value="Unassembled WGS sequence"/>
</dbReference>
<dbReference type="OrthoDB" id="546632at2759"/>
<dbReference type="GO" id="GO:0007165">
    <property type="term" value="P:signal transduction"/>
    <property type="evidence" value="ECO:0007669"/>
    <property type="project" value="InterPro"/>
</dbReference>
<dbReference type="AlphaFoldDB" id="A0A1Y2C3A2"/>
<organism evidence="6 7">
    <name type="scientific">Neocallimastix californiae</name>
    <dbReference type="NCBI Taxonomy" id="1754190"/>
    <lineage>
        <taxon>Eukaryota</taxon>
        <taxon>Fungi</taxon>
        <taxon>Fungi incertae sedis</taxon>
        <taxon>Chytridiomycota</taxon>
        <taxon>Chytridiomycota incertae sedis</taxon>
        <taxon>Neocallimastigomycetes</taxon>
        <taxon>Neocallimastigales</taxon>
        <taxon>Neocallimastigaceae</taxon>
        <taxon>Neocallimastix</taxon>
    </lineage>
</organism>
<dbReference type="InterPro" id="IPR003607">
    <property type="entry name" value="HD/PDEase_dom"/>
</dbReference>
<feature type="binding site" evidence="4">
    <location>
        <position position="65"/>
    </location>
    <ligand>
        <name>Zn(2+)</name>
        <dbReference type="ChEBI" id="CHEBI:29105"/>
        <label>1</label>
    </ligand>
</feature>
<dbReference type="InterPro" id="IPR023088">
    <property type="entry name" value="PDEase"/>
</dbReference>
<dbReference type="InterPro" id="IPR023174">
    <property type="entry name" value="PDEase_CS"/>
</dbReference>
<keyword evidence="1 4" id="KW-0479">Metal-binding</keyword>
<dbReference type="SUPFAM" id="SSF109604">
    <property type="entry name" value="HD-domain/PDEase-like"/>
    <property type="match status" value="1"/>
</dbReference>
<dbReference type="PRINTS" id="PR00387">
    <property type="entry name" value="PDIESTERASE1"/>
</dbReference>